<comment type="caution">
    <text evidence="1">The sequence shown here is derived from an EMBL/GenBank/DDBJ whole genome shotgun (WGS) entry which is preliminary data.</text>
</comment>
<name>A0ABQ8LCX8_LABRO</name>
<reference evidence="1 2" key="1">
    <citation type="submission" date="2022-01" db="EMBL/GenBank/DDBJ databases">
        <title>A high-quality chromosome-level genome assembly of rohu carp, Labeo rohita.</title>
        <authorList>
            <person name="Arick M.A. II"/>
            <person name="Hsu C.-Y."/>
            <person name="Magbanua Z."/>
            <person name="Pechanova O."/>
            <person name="Grover C."/>
            <person name="Miller E."/>
            <person name="Thrash A."/>
            <person name="Ezzel L."/>
            <person name="Alam S."/>
            <person name="Benzie J."/>
            <person name="Hamilton M."/>
            <person name="Karsi A."/>
            <person name="Lawrence M.L."/>
            <person name="Peterson D.G."/>
        </authorList>
    </citation>
    <scope>NUCLEOTIDE SEQUENCE [LARGE SCALE GENOMIC DNA]</scope>
    <source>
        <strain evidence="2">BAU-BD-2019</strain>
        <tissue evidence="1">Blood</tissue>
    </source>
</reference>
<proteinExistence type="predicted"/>
<organism evidence="1 2">
    <name type="scientific">Labeo rohita</name>
    <name type="common">Indian major carp</name>
    <name type="synonym">Cyprinus rohita</name>
    <dbReference type="NCBI Taxonomy" id="84645"/>
    <lineage>
        <taxon>Eukaryota</taxon>
        <taxon>Metazoa</taxon>
        <taxon>Chordata</taxon>
        <taxon>Craniata</taxon>
        <taxon>Vertebrata</taxon>
        <taxon>Euteleostomi</taxon>
        <taxon>Actinopterygii</taxon>
        <taxon>Neopterygii</taxon>
        <taxon>Teleostei</taxon>
        <taxon>Ostariophysi</taxon>
        <taxon>Cypriniformes</taxon>
        <taxon>Cyprinidae</taxon>
        <taxon>Labeoninae</taxon>
        <taxon>Labeonini</taxon>
        <taxon>Labeo</taxon>
    </lineage>
</organism>
<protein>
    <submittedName>
        <fullName evidence="1">ATP-dependent dethiobiotin synthetase BioD</fullName>
    </submittedName>
</protein>
<dbReference type="Proteomes" id="UP000830375">
    <property type="component" value="Unassembled WGS sequence"/>
</dbReference>
<evidence type="ECO:0000313" key="1">
    <source>
        <dbReference type="EMBL" id="KAI2648091.1"/>
    </source>
</evidence>
<evidence type="ECO:0000313" key="2">
    <source>
        <dbReference type="Proteomes" id="UP000830375"/>
    </source>
</evidence>
<gene>
    <name evidence="1" type="ORF">H4Q32_018096</name>
</gene>
<keyword evidence="2" id="KW-1185">Reference proteome</keyword>
<accession>A0ABQ8LCX8</accession>
<sequence>MPDCLQLTQGGSKVRRPCQSTIIGAALVCVMSYDIICQGSPNLVLEGRCPAEFSSNLLQHTCLEVSIIPRSEWLPQVEGFKYLEVMFTSEDRSKHGSSGSSNSVIVLDCRGEAGAKRVSEPTIGDSMRRSDIWERLRIVPWLLRVGRRQLRCFRWLGCLPDTLQLRRFIHVQLGRDQGWIYNMMDWEHLGILQEELGEVAKVKDVCVALLSWLSP</sequence>
<dbReference type="EMBL" id="JACTAM010000025">
    <property type="protein sequence ID" value="KAI2648091.1"/>
    <property type="molecule type" value="Genomic_DNA"/>
</dbReference>